<gene>
    <name evidence="2" type="ORF">NZD86_20640</name>
</gene>
<dbReference type="PANTHER" id="PTHR41302">
    <property type="entry name" value="PRESPORE-SPECIFIC TRANSCRIPTIONAL REGULATOR RSFA-RELATED"/>
    <property type="match status" value="1"/>
</dbReference>
<dbReference type="InterPro" id="IPR009057">
    <property type="entry name" value="Homeodomain-like_sf"/>
</dbReference>
<dbReference type="PANTHER" id="PTHR41302:SF2">
    <property type="entry name" value="PRESPORE SPECIFIC TRANSCRIPTIONAL ACTIVATOR RSFA"/>
    <property type="match status" value="1"/>
</dbReference>
<accession>A0ABY6Z1W2</accession>
<dbReference type="Pfam" id="PF13921">
    <property type="entry name" value="Myb_DNA-bind_6"/>
    <property type="match status" value="1"/>
</dbReference>
<name>A0ABY6Z1W2_9BACL</name>
<sequence>MQTVEKWASRSDAWTPDDDTRLADLVLQHIRSGSTQLKAFEEAASLLGRTPAACGYRWNGVVRKDYRTEIAAAKQARKNAGSIVVATIVSESPSTETIDTSATSESMKDVIEFLQTYDAQYQKLRTYLTQIEKEKHALAAQVESLQEQLSSQQTTIEKSVSPEQLEEDSRTLFAIMERARRLLGDSNRAHSDS</sequence>
<dbReference type="SUPFAM" id="SSF46689">
    <property type="entry name" value="Homeodomain-like"/>
    <property type="match status" value="1"/>
</dbReference>
<feature type="coiled-coil region" evidence="1">
    <location>
        <begin position="114"/>
        <end position="155"/>
    </location>
</feature>
<dbReference type="NCBIfam" id="TIGR02894">
    <property type="entry name" value="DNA_bind_RsfA"/>
    <property type="match status" value="1"/>
</dbReference>
<dbReference type="Proteomes" id="UP001164803">
    <property type="component" value="Chromosome"/>
</dbReference>
<reference evidence="2" key="1">
    <citation type="submission" date="2022-08" db="EMBL/GenBank/DDBJ databases">
        <title>Alicyclobacillus dauci DSM2870, complete genome.</title>
        <authorList>
            <person name="Wang Q."/>
            <person name="Cai R."/>
            <person name="Wang Z."/>
        </authorList>
    </citation>
    <scope>NUCLEOTIDE SEQUENCE</scope>
    <source>
        <strain evidence="2">DSM 28700</strain>
    </source>
</reference>
<keyword evidence="1" id="KW-0175">Coiled coil</keyword>
<protein>
    <submittedName>
        <fullName evidence="2">RsfA family transcriptional regulator</fullName>
    </submittedName>
</protein>
<evidence type="ECO:0000256" key="1">
    <source>
        <dbReference type="SAM" id="Coils"/>
    </source>
</evidence>
<organism evidence="2 3">
    <name type="scientific">Alicyclobacillus dauci</name>
    <dbReference type="NCBI Taxonomy" id="1475485"/>
    <lineage>
        <taxon>Bacteria</taxon>
        <taxon>Bacillati</taxon>
        <taxon>Bacillota</taxon>
        <taxon>Bacilli</taxon>
        <taxon>Bacillales</taxon>
        <taxon>Alicyclobacillaceae</taxon>
        <taxon>Alicyclobacillus</taxon>
    </lineage>
</organism>
<keyword evidence="3" id="KW-1185">Reference proteome</keyword>
<proteinExistence type="predicted"/>
<evidence type="ECO:0000313" key="3">
    <source>
        <dbReference type="Proteomes" id="UP001164803"/>
    </source>
</evidence>
<evidence type="ECO:0000313" key="2">
    <source>
        <dbReference type="EMBL" id="WAH36583.1"/>
    </source>
</evidence>
<dbReference type="InterPro" id="IPR014243">
    <property type="entry name" value="RsfA-like"/>
</dbReference>
<dbReference type="RefSeq" id="WP_268043938.1">
    <property type="nucleotide sequence ID" value="NZ_CP104064.1"/>
</dbReference>
<dbReference type="EMBL" id="CP104064">
    <property type="protein sequence ID" value="WAH36583.1"/>
    <property type="molecule type" value="Genomic_DNA"/>
</dbReference>
<dbReference type="Gene3D" id="1.10.10.60">
    <property type="entry name" value="Homeodomain-like"/>
    <property type="match status" value="1"/>
</dbReference>